<keyword evidence="1" id="KW-0812">Transmembrane</keyword>
<sequence length="160" mass="17401">MLDNLEKRQAYGLTIGVIVIAVIAFVAGSFLGGGLADTFGGGNGATGEEIKIGEEVSEAEIKQNAQSFMDMQLTRSKQQLAMMVQRNENLSEDDVSIDANVTDVSSSKFDSLYRVNVEITGTVPSQTGGLRDIDQEQSLFISQDGRYVFQQPTDLENIQQ</sequence>
<evidence type="ECO:0000256" key="1">
    <source>
        <dbReference type="SAM" id="Phobius"/>
    </source>
</evidence>
<comment type="caution">
    <text evidence="2">The sequence shown here is derived from an EMBL/GenBank/DDBJ whole genome shotgun (WGS) entry which is preliminary data.</text>
</comment>
<keyword evidence="1" id="KW-0472">Membrane</keyword>
<feature type="transmembrane region" description="Helical" evidence="1">
    <location>
        <begin position="12"/>
        <end position="31"/>
    </location>
</feature>
<proteinExistence type="predicted"/>
<evidence type="ECO:0000313" key="3">
    <source>
        <dbReference type="Proteomes" id="UP000070284"/>
    </source>
</evidence>
<reference evidence="2 3" key="1">
    <citation type="journal article" date="2016" name="Sci. Rep.">
        <title>Metabolic traits of an uncultured archaeal lineage -MSBL1- from brine pools of the Red Sea.</title>
        <authorList>
            <person name="Mwirichia R."/>
            <person name="Alam I."/>
            <person name="Rashid M."/>
            <person name="Vinu M."/>
            <person name="Ba-Alawi W."/>
            <person name="Anthony Kamau A."/>
            <person name="Kamanda Ngugi D."/>
            <person name="Goker M."/>
            <person name="Klenk H.P."/>
            <person name="Bajic V."/>
            <person name="Stingl U."/>
        </authorList>
    </citation>
    <scope>NUCLEOTIDE SEQUENCE [LARGE SCALE GENOMIC DNA]</scope>
    <source>
        <strain evidence="2">SCGC-AAA259E19</strain>
    </source>
</reference>
<dbReference type="AlphaFoldDB" id="A0A133UEP9"/>
<name>A0A133UEP9_9EURY</name>
<organism evidence="2 3">
    <name type="scientific">candidate division MSBL1 archaeon SCGC-AAA259E19</name>
    <dbReference type="NCBI Taxonomy" id="1698264"/>
    <lineage>
        <taxon>Archaea</taxon>
        <taxon>Methanobacteriati</taxon>
        <taxon>Methanobacteriota</taxon>
        <taxon>candidate division MSBL1</taxon>
    </lineage>
</organism>
<accession>A0A133UEP9</accession>
<protein>
    <submittedName>
        <fullName evidence="2">Uncharacterized protein</fullName>
    </submittedName>
</protein>
<evidence type="ECO:0000313" key="2">
    <source>
        <dbReference type="EMBL" id="KXA92645.1"/>
    </source>
</evidence>
<keyword evidence="3" id="KW-1185">Reference proteome</keyword>
<keyword evidence="1" id="KW-1133">Transmembrane helix</keyword>
<dbReference type="Proteomes" id="UP000070284">
    <property type="component" value="Unassembled WGS sequence"/>
</dbReference>
<dbReference type="EMBL" id="LHXO01000145">
    <property type="protein sequence ID" value="KXA92645.1"/>
    <property type="molecule type" value="Genomic_DNA"/>
</dbReference>
<gene>
    <name evidence="2" type="ORF">AKJ65_07240</name>
</gene>